<dbReference type="InterPro" id="IPR000242">
    <property type="entry name" value="PTP_cat"/>
</dbReference>
<dbReference type="SMART" id="SM00404">
    <property type="entry name" value="PTPc_motif"/>
    <property type="match status" value="1"/>
</dbReference>
<dbReference type="PANTHER" id="PTHR46106">
    <property type="entry name" value="IA-2 PROTEIN TYROSINE PHOSPHATASE, ISOFORM C"/>
    <property type="match status" value="1"/>
</dbReference>
<accession>A0A6L2PA75</accession>
<dbReference type="InterPro" id="IPR016130">
    <property type="entry name" value="Tyr_Pase_AS"/>
</dbReference>
<keyword evidence="8" id="KW-1185">Reference proteome</keyword>
<sequence>MVWEQGSVVMVMLTRLTENGTAMCHRYWPEEGSELYHIYEVHLVSEHIWCDDYLVRSFYLKNLKTGETRTVTQFHFLSWPDSGVPLSTKALLEFRRKVNKSYRGRSCPIVVHCSDGIGRTGTYCLIDMVLNRMAKGAKEIDIAATLEHIRDQRPHMVKTKQQFEFVLMAVAEEVHAILKALPSQQQQQQQQPTSAGSVPTAASSQQ</sequence>
<evidence type="ECO:0000256" key="2">
    <source>
        <dbReference type="ARBA" id="ARBA00023329"/>
    </source>
</evidence>
<dbReference type="AlphaFoldDB" id="A0A6L2PA75"/>
<dbReference type="SUPFAM" id="SSF52799">
    <property type="entry name" value="(Phosphotyrosine protein) phosphatases II"/>
    <property type="match status" value="1"/>
</dbReference>
<proteinExistence type="predicted"/>
<gene>
    <name evidence="7" type="ORF">Cfor_07425</name>
    <name evidence="6" type="ORF">Cfor_09163</name>
</gene>
<dbReference type="Proteomes" id="UP000502823">
    <property type="component" value="Unassembled WGS sequence"/>
</dbReference>
<evidence type="ECO:0000313" key="7">
    <source>
        <dbReference type="EMBL" id="GFG37481.1"/>
    </source>
</evidence>
<feature type="region of interest" description="Disordered" evidence="3">
    <location>
        <begin position="183"/>
        <end position="206"/>
    </location>
</feature>
<comment type="caution">
    <text evidence="6">The sequence shown here is derived from an EMBL/GenBank/DDBJ whole genome shotgun (WGS) entry which is preliminary data.</text>
</comment>
<dbReference type="InParanoid" id="A0A6L2PA75"/>
<dbReference type="EMBL" id="BLKM01009637">
    <property type="protein sequence ID" value="GFG37481.1"/>
    <property type="molecule type" value="Genomic_DNA"/>
</dbReference>
<reference evidence="8" key="2">
    <citation type="submission" date="2020-01" db="EMBL/GenBank/DDBJ databases">
        <title>Draft genome sequence of the Termite Coptotermes fromosanus.</title>
        <authorList>
            <person name="Itakura S."/>
            <person name="Yosikawa Y."/>
            <person name="Umezawa K."/>
        </authorList>
    </citation>
    <scope>NUCLEOTIDE SEQUENCE [LARGE SCALE GENOMIC DNA]</scope>
</reference>
<dbReference type="InterPro" id="IPR000387">
    <property type="entry name" value="Tyr_Pase_dom"/>
</dbReference>
<comment type="subcellular location">
    <subcellularLocation>
        <location evidence="1">Cytoplasmic vesicle membrane</location>
        <topology evidence="1">Single-pass type I membrane protein</topology>
    </subcellularLocation>
</comment>
<evidence type="ECO:0000256" key="1">
    <source>
        <dbReference type="ARBA" id="ARBA00004358"/>
    </source>
</evidence>
<evidence type="ECO:0000259" key="4">
    <source>
        <dbReference type="PROSITE" id="PS50055"/>
    </source>
</evidence>
<reference evidence="6" key="1">
    <citation type="journal article" date="2020" name="J. Asia-Pac. Entomol.">
        <title>Draft genome sequence of the termite, Coptotermes formosanus: Genetic insights into the pyruvate dehydrogenase complex of the termite.</title>
        <authorList>
            <person name="Itakura S."/>
            <person name="Yosikawa Y."/>
            <person name="Togami Y."/>
            <person name="Umezawa K."/>
        </authorList>
    </citation>
    <scope>NUCLEOTIDE SEQUENCE</scope>
    <source>
        <tissue evidence="6">Head</tissue>
    </source>
</reference>
<evidence type="ECO:0000313" key="8">
    <source>
        <dbReference type="Proteomes" id="UP000502823"/>
    </source>
</evidence>
<dbReference type="PROSITE" id="PS50055">
    <property type="entry name" value="TYR_PHOSPHATASE_PTP"/>
    <property type="match status" value="1"/>
</dbReference>
<feature type="domain" description="Tyrosine specific protein phosphatases" evidence="5">
    <location>
        <begin position="92"/>
        <end position="164"/>
    </location>
</feature>
<dbReference type="PANTHER" id="PTHR46106:SF4">
    <property type="entry name" value="IA-2 PROTEIN TYROSINE PHOSPHATASE, ISOFORM C"/>
    <property type="match status" value="1"/>
</dbReference>
<dbReference type="GO" id="GO:0004725">
    <property type="term" value="F:protein tyrosine phosphatase activity"/>
    <property type="evidence" value="ECO:0007669"/>
    <property type="project" value="InterPro"/>
</dbReference>
<keyword evidence="2" id="KW-0968">Cytoplasmic vesicle</keyword>
<dbReference type="InterPro" id="IPR003595">
    <property type="entry name" value="Tyr_Pase_cat"/>
</dbReference>
<dbReference type="OrthoDB" id="9880441at2759"/>
<dbReference type="InterPro" id="IPR029021">
    <property type="entry name" value="Prot-tyrosine_phosphatase-like"/>
</dbReference>
<dbReference type="GO" id="GO:0030141">
    <property type="term" value="C:secretory granule"/>
    <property type="evidence" value="ECO:0007669"/>
    <property type="project" value="InterPro"/>
</dbReference>
<evidence type="ECO:0000259" key="5">
    <source>
        <dbReference type="PROSITE" id="PS50056"/>
    </source>
</evidence>
<dbReference type="PRINTS" id="PR00700">
    <property type="entry name" value="PRTYPHPHTASE"/>
</dbReference>
<protein>
    <submittedName>
        <fullName evidence="6">Uncharacterized protein</fullName>
    </submittedName>
</protein>
<dbReference type="EMBL" id="BLKM01010108">
    <property type="protein sequence ID" value="GFG29259.1"/>
    <property type="molecule type" value="Genomic_DNA"/>
</dbReference>
<dbReference type="Gene3D" id="3.90.190.10">
    <property type="entry name" value="Protein tyrosine phosphatase superfamily"/>
    <property type="match status" value="1"/>
</dbReference>
<evidence type="ECO:0000313" key="6">
    <source>
        <dbReference type="EMBL" id="GFG29259.1"/>
    </source>
</evidence>
<feature type="domain" description="Tyrosine-protein phosphatase" evidence="4">
    <location>
        <begin position="1"/>
        <end position="173"/>
    </location>
</feature>
<name>A0A6L2PA75_COPFO</name>
<dbReference type="GO" id="GO:0030659">
    <property type="term" value="C:cytoplasmic vesicle membrane"/>
    <property type="evidence" value="ECO:0007669"/>
    <property type="project" value="UniProtKB-SubCell"/>
</dbReference>
<dbReference type="PROSITE" id="PS50056">
    <property type="entry name" value="TYR_PHOSPHATASE_2"/>
    <property type="match status" value="1"/>
</dbReference>
<feature type="compositionally biased region" description="Polar residues" evidence="3">
    <location>
        <begin position="192"/>
        <end position="206"/>
    </location>
</feature>
<dbReference type="SMART" id="SM00194">
    <property type="entry name" value="PTPc"/>
    <property type="match status" value="1"/>
</dbReference>
<dbReference type="GO" id="GO:0045202">
    <property type="term" value="C:synapse"/>
    <property type="evidence" value="ECO:0007669"/>
    <property type="project" value="TreeGrafter"/>
</dbReference>
<dbReference type="InterPro" id="IPR033522">
    <property type="entry name" value="IA-2/IA-2_beta"/>
</dbReference>
<dbReference type="GO" id="GO:0048666">
    <property type="term" value="P:neuron development"/>
    <property type="evidence" value="ECO:0007669"/>
    <property type="project" value="UniProtKB-ARBA"/>
</dbReference>
<evidence type="ECO:0000256" key="3">
    <source>
        <dbReference type="SAM" id="MobiDB-lite"/>
    </source>
</evidence>
<dbReference type="Pfam" id="PF00102">
    <property type="entry name" value="Y_phosphatase"/>
    <property type="match status" value="1"/>
</dbReference>
<dbReference type="PROSITE" id="PS00383">
    <property type="entry name" value="TYR_PHOSPHATASE_1"/>
    <property type="match status" value="1"/>
</dbReference>
<organism evidence="6 8">
    <name type="scientific">Coptotermes formosanus</name>
    <name type="common">Formosan subterranean termite</name>
    <dbReference type="NCBI Taxonomy" id="36987"/>
    <lineage>
        <taxon>Eukaryota</taxon>
        <taxon>Metazoa</taxon>
        <taxon>Ecdysozoa</taxon>
        <taxon>Arthropoda</taxon>
        <taxon>Hexapoda</taxon>
        <taxon>Insecta</taxon>
        <taxon>Pterygota</taxon>
        <taxon>Neoptera</taxon>
        <taxon>Polyneoptera</taxon>
        <taxon>Dictyoptera</taxon>
        <taxon>Blattodea</taxon>
        <taxon>Blattoidea</taxon>
        <taxon>Termitoidae</taxon>
        <taxon>Rhinotermitidae</taxon>
        <taxon>Coptotermes</taxon>
    </lineage>
</organism>
<dbReference type="GO" id="GO:0051046">
    <property type="term" value="P:regulation of secretion"/>
    <property type="evidence" value="ECO:0007669"/>
    <property type="project" value="TreeGrafter"/>
</dbReference>